<dbReference type="Proteomes" id="UP001596333">
    <property type="component" value="Unassembled WGS sequence"/>
</dbReference>
<sequence>MAGLAGCFADSGGDGGDGSDGGSGDDGEDGGSGDGGSASSIDITGVWSGGEQEDFSEVMSFVEEDAGVELEYHPRDTDTLLTGTLMDYESGVASADIVVMPSPARVISDAENGHLAPLGDAWNADDFAVDPSRVSVDGEVYAAPFKMDLKPGFWYRKSFFNEHDLSVPESWDEFTSLLETISGIEGVDAPIASGNGTGWPLSDITEGFIMRQEDGASLQQGLIDGDASFTDDRVGTAFDEIKSLHEEGYFSQTRDFGVQYEYFWDNSLPLYFMGSFTPAQEAVQDPSDLGVFRLPGVDGVTSSVNWFTVPTYSENVDTARNAVSSFVSAEGQEVWAELGGFIASNTQVPDDAYEIQVMSDLPDLAAEVTVVPDLDDALGNPFQEEFWSQLKGLWASPDTETAEIVSALDEAHQETLSN</sequence>
<evidence type="ECO:0000313" key="4">
    <source>
        <dbReference type="EMBL" id="MFC6890144.1"/>
    </source>
</evidence>
<dbReference type="AlphaFoldDB" id="A0ABD5UKX0"/>
<evidence type="ECO:0000313" key="5">
    <source>
        <dbReference type="Proteomes" id="UP001596333"/>
    </source>
</evidence>
<comment type="caution">
    <text evidence="4">The sequence shown here is derived from an EMBL/GenBank/DDBJ whole genome shotgun (WGS) entry which is preliminary data.</text>
</comment>
<dbReference type="SUPFAM" id="SSF53850">
    <property type="entry name" value="Periplasmic binding protein-like II"/>
    <property type="match status" value="1"/>
</dbReference>
<organism evidence="4 5">
    <name type="scientific">Halorubrum trueperi</name>
    <dbReference type="NCBI Taxonomy" id="2004704"/>
    <lineage>
        <taxon>Archaea</taxon>
        <taxon>Methanobacteriati</taxon>
        <taxon>Methanobacteriota</taxon>
        <taxon>Stenosarchaea group</taxon>
        <taxon>Halobacteria</taxon>
        <taxon>Halobacteriales</taxon>
        <taxon>Haloferacaceae</taxon>
        <taxon>Halorubrum</taxon>
    </lineage>
</organism>
<feature type="compositionally biased region" description="Gly residues" evidence="3">
    <location>
        <begin position="12"/>
        <end position="22"/>
    </location>
</feature>
<feature type="region of interest" description="Disordered" evidence="3">
    <location>
        <begin position="1"/>
        <end position="45"/>
    </location>
</feature>
<protein>
    <submittedName>
        <fullName evidence="4">ABC transporter substrate-binding protein</fullName>
    </submittedName>
</protein>
<dbReference type="Pfam" id="PF01547">
    <property type="entry name" value="SBP_bac_1"/>
    <property type="match status" value="1"/>
</dbReference>
<proteinExistence type="inferred from homology"/>
<dbReference type="InterPro" id="IPR006059">
    <property type="entry name" value="SBP"/>
</dbReference>
<dbReference type="RefSeq" id="WP_379769850.1">
    <property type="nucleotide sequence ID" value="NZ_JBHSXI010000016.1"/>
</dbReference>
<dbReference type="EMBL" id="JBHSXI010000016">
    <property type="protein sequence ID" value="MFC6890144.1"/>
    <property type="molecule type" value="Genomic_DNA"/>
</dbReference>
<evidence type="ECO:0000256" key="3">
    <source>
        <dbReference type="SAM" id="MobiDB-lite"/>
    </source>
</evidence>
<reference evidence="4 5" key="1">
    <citation type="journal article" date="2019" name="Int. J. Syst. Evol. Microbiol.">
        <title>The Global Catalogue of Microorganisms (GCM) 10K type strain sequencing project: providing services to taxonomists for standard genome sequencing and annotation.</title>
        <authorList>
            <consortium name="The Broad Institute Genomics Platform"/>
            <consortium name="The Broad Institute Genome Sequencing Center for Infectious Disease"/>
            <person name="Wu L."/>
            <person name="Ma J."/>
        </authorList>
    </citation>
    <scope>NUCLEOTIDE SEQUENCE [LARGE SCALE GENOMIC DNA]</scope>
    <source>
        <strain evidence="4 5">Y73</strain>
    </source>
</reference>
<keyword evidence="5" id="KW-1185">Reference proteome</keyword>
<accession>A0ABD5UKX0</accession>
<gene>
    <name evidence="4" type="ORF">ACFQEY_14160</name>
</gene>
<evidence type="ECO:0000256" key="1">
    <source>
        <dbReference type="ARBA" id="ARBA00008520"/>
    </source>
</evidence>
<dbReference type="Gene3D" id="3.40.190.10">
    <property type="entry name" value="Periplasmic binding protein-like II"/>
    <property type="match status" value="2"/>
</dbReference>
<name>A0ABD5UKX0_9EURY</name>
<keyword evidence="2" id="KW-0813">Transport</keyword>
<dbReference type="PANTHER" id="PTHR43649">
    <property type="entry name" value="ARABINOSE-BINDING PROTEIN-RELATED"/>
    <property type="match status" value="1"/>
</dbReference>
<comment type="similarity">
    <text evidence="1">Belongs to the bacterial solute-binding protein 1 family.</text>
</comment>
<dbReference type="PANTHER" id="PTHR43649:SF29">
    <property type="entry name" value="OSMOPROTECTIVE COMPOUNDS-BINDING PROTEIN GGTB"/>
    <property type="match status" value="1"/>
</dbReference>
<dbReference type="InterPro" id="IPR050490">
    <property type="entry name" value="Bact_solute-bd_prot1"/>
</dbReference>
<evidence type="ECO:0000256" key="2">
    <source>
        <dbReference type="ARBA" id="ARBA00022448"/>
    </source>
</evidence>